<feature type="region of interest" description="Disordered" evidence="1">
    <location>
        <begin position="89"/>
        <end position="113"/>
    </location>
</feature>
<dbReference type="AlphaFoldDB" id="A0A1X7VUZ4"/>
<sequence>MSASFRLNSRPPPPPLGTRYSLSSYWSSEYEKEKVCGDRILSVWMKAHNFRTYSRQMQRGPVKTEGGADSILTLRSVGRNLRLLKNSNSEDDYRDSMTRSSLKPRDHFDNNHITATGMKFPKLDRAKTATPAATQRLSSRLSGRYRHFSWPHDDIIGGDVTPPPSPPPLDSLMTLTRLKFQK</sequence>
<evidence type="ECO:0000313" key="2">
    <source>
        <dbReference type="EnsemblMetazoa" id="Aqu2.1.44157_001"/>
    </source>
</evidence>
<organism evidence="2">
    <name type="scientific">Amphimedon queenslandica</name>
    <name type="common">Sponge</name>
    <dbReference type="NCBI Taxonomy" id="400682"/>
    <lineage>
        <taxon>Eukaryota</taxon>
        <taxon>Metazoa</taxon>
        <taxon>Porifera</taxon>
        <taxon>Demospongiae</taxon>
        <taxon>Heteroscleromorpha</taxon>
        <taxon>Haplosclerida</taxon>
        <taxon>Niphatidae</taxon>
        <taxon>Amphimedon</taxon>
    </lineage>
</organism>
<evidence type="ECO:0000256" key="1">
    <source>
        <dbReference type="SAM" id="MobiDB-lite"/>
    </source>
</evidence>
<dbReference type="InParanoid" id="A0A1X7VUZ4"/>
<reference evidence="2" key="1">
    <citation type="submission" date="2017-05" db="UniProtKB">
        <authorList>
            <consortium name="EnsemblMetazoa"/>
        </authorList>
    </citation>
    <scope>IDENTIFICATION</scope>
</reference>
<proteinExistence type="predicted"/>
<name>A0A1X7VUZ4_AMPQE</name>
<accession>A0A1X7VUZ4</accession>
<dbReference type="EnsemblMetazoa" id="Aqu2.1.44157_001">
    <property type="protein sequence ID" value="Aqu2.1.44157_001"/>
    <property type="gene ID" value="Aqu2.1.44157"/>
</dbReference>
<protein>
    <submittedName>
        <fullName evidence="2">Uncharacterized protein</fullName>
    </submittedName>
</protein>